<reference evidence="1 2" key="1">
    <citation type="submission" date="2020-08" db="EMBL/GenBank/DDBJ databases">
        <title>Genomic Encyclopedia of Type Strains, Phase IV (KMG-IV): sequencing the most valuable type-strain genomes for metagenomic binning, comparative biology and taxonomic classification.</title>
        <authorList>
            <person name="Goeker M."/>
        </authorList>
    </citation>
    <scope>NUCLEOTIDE SEQUENCE [LARGE SCALE GENOMIC DNA]</scope>
    <source>
        <strain evidence="1 2">DSM 103336</strain>
    </source>
</reference>
<comment type="caution">
    <text evidence="1">The sequence shown here is derived from an EMBL/GenBank/DDBJ whole genome shotgun (WGS) entry which is preliminary data.</text>
</comment>
<dbReference type="OrthoDB" id="7596199at2"/>
<dbReference type="AlphaFoldDB" id="A0A7W9BVM4"/>
<proteinExistence type="predicted"/>
<dbReference type="Proteomes" id="UP000546701">
    <property type="component" value="Unassembled WGS sequence"/>
</dbReference>
<protein>
    <submittedName>
        <fullName evidence="1">Uncharacterized protein</fullName>
    </submittedName>
</protein>
<gene>
    <name evidence="1" type="ORF">FHS99_003480</name>
</gene>
<accession>A0A7W9BVM4</accession>
<name>A0A7W9BVM4_9SPHN</name>
<evidence type="ECO:0000313" key="1">
    <source>
        <dbReference type="EMBL" id="MBB5730972.1"/>
    </source>
</evidence>
<dbReference type="InterPro" id="IPR045390">
    <property type="entry name" value="ABC-3C_MC3"/>
</dbReference>
<sequence length="101" mass="10912">MKFDSGMLKAIADRPEMVAGLQARVEEHLPYVLRAVQLGASTRLLVMEPGLRCRALGADLPREIRAMNGEARLVLAAGKRLGAWFAVDDLPVVAGRLGVAF</sequence>
<evidence type="ECO:0000313" key="2">
    <source>
        <dbReference type="Proteomes" id="UP000546701"/>
    </source>
</evidence>
<dbReference type="EMBL" id="JACIJR010000014">
    <property type="protein sequence ID" value="MBB5730972.1"/>
    <property type="molecule type" value="Genomic_DNA"/>
</dbReference>
<keyword evidence="2" id="KW-1185">Reference proteome</keyword>
<dbReference type="Pfam" id="PF20131">
    <property type="entry name" value="MC3"/>
    <property type="match status" value="1"/>
</dbReference>
<organism evidence="1 2">
    <name type="scientific">Sphingomonas prati</name>
    <dbReference type="NCBI Taxonomy" id="1843237"/>
    <lineage>
        <taxon>Bacteria</taxon>
        <taxon>Pseudomonadati</taxon>
        <taxon>Pseudomonadota</taxon>
        <taxon>Alphaproteobacteria</taxon>
        <taxon>Sphingomonadales</taxon>
        <taxon>Sphingomonadaceae</taxon>
        <taxon>Sphingomonas</taxon>
    </lineage>
</organism>